<dbReference type="SUPFAM" id="SSF54285">
    <property type="entry name" value="MoaD/ThiS"/>
    <property type="match status" value="1"/>
</dbReference>
<name>A0A6L5XP99_9BACT</name>
<keyword evidence="2" id="KW-1185">Reference proteome</keyword>
<sequence>MTTTEAENQVRIVRPEHTGARVTVLVQPEESRLSLPRPKTARQLLEALGLAEESALVARQGELLTPDRRIWPDDDLLVRKVASSG</sequence>
<evidence type="ECO:0000313" key="1">
    <source>
        <dbReference type="EMBL" id="MSS29133.1"/>
    </source>
</evidence>
<dbReference type="EMBL" id="VUMH01000024">
    <property type="protein sequence ID" value="MSS29133.1"/>
    <property type="molecule type" value="Genomic_DNA"/>
</dbReference>
<dbReference type="AlphaFoldDB" id="A0A6L5XP99"/>
<gene>
    <name evidence="1" type="ORF">FYJ44_14120</name>
</gene>
<accession>A0A6L5XP99</accession>
<protein>
    <recommendedName>
        <fullName evidence="3">Thiamine biosynthesis protein ThiS</fullName>
    </recommendedName>
</protein>
<evidence type="ECO:0008006" key="3">
    <source>
        <dbReference type="Google" id="ProtNLM"/>
    </source>
</evidence>
<reference evidence="1 2" key="1">
    <citation type="submission" date="2019-09" db="EMBL/GenBank/DDBJ databases">
        <title>In-depth cultivation of the pig gut microbiome towards novel bacterial diversity and tailored functional studies.</title>
        <authorList>
            <person name="Wylensek D."/>
            <person name="Hitch T.C.A."/>
            <person name="Clavel T."/>
        </authorList>
    </citation>
    <scope>NUCLEOTIDE SEQUENCE [LARGE SCALE GENOMIC DNA]</scope>
    <source>
        <strain evidence="1 2">PG-178-WT-4</strain>
    </source>
</reference>
<evidence type="ECO:0000313" key="2">
    <source>
        <dbReference type="Proteomes" id="UP000477488"/>
    </source>
</evidence>
<organism evidence="1 2">
    <name type="scientific">Desulfovibrio porci</name>
    <dbReference type="NCBI Taxonomy" id="2605782"/>
    <lineage>
        <taxon>Bacteria</taxon>
        <taxon>Pseudomonadati</taxon>
        <taxon>Thermodesulfobacteriota</taxon>
        <taxon>Desulfovibrionia</taxon>
        <taxon>Desulfovibrionales</taxon>
        <taxon>Desulfovibrionaceae</taxon>
        <taxon>Desulfovibrio</taxon>
    </lineage>
</organism>
<dbReference type="InterPro" id="IPR012675">
    <property type="entry name" value="Beta-grasp_dom_sf"/>
</dbReference>
<dbReference type="Proteomes" id="UP000477488">
    <property type="component" value="Unassembled WGS sequence"/>
</dbReference>
<dbReference type="InterPro" id="IPR016155">
    <property type="entry name" value="Mopterin_synth/thiamin_S_b"/>
</dbReference>
<comment type="caution">
    <text evidence="1">The sequence shown here is derived from an EMBL/GenBank/DDBJ whole genome shotgun (WGS) entry which is preliminary data.</text>
</comment>
<proteinExistence type="predicted"/>
<dbReference type="Gene3D" id="3.10.20.30">
    <property type="match status" value="1"/>
</dbReference>